<protein>
    <submittedName>
        <fullName evidence="1">Uncharacterized protein</fullName>
    </submittedName>
</protein>
<dbReference type="OrthoDB" id="273181at2759"/>
<proteinExistence type="predicted"/>
<evidence type="ECO:0000313" key="2">
    <source>
        <dbReference type="Proteomes" id="UP000652761"/>
    </source>
</evidence>
<name>A0A843X0J2_COLES</name>
<dbReference type="EMBL" id="NMUH01006031">
    <property type="protein sequence ID" value="MQM14276.1"/>
    <property type="molecule type" value="Genomic_DNA"/>
</dbReference>
<comment type="caution">
    <text evidence="1">The sequence shown here is derived from an EMBL/GenBank/DDBJ whole genome shotgun (WGS) entry which is preliminary data.</text>
</comment>
<accession>A0A843X0J2</accession>
<reference evidence="1" key="1">
    <citation type="submission" date="2017-07" db="EMBL/GenBank/DDBJ databases">
        <title>Taro Niue Genome Assembly and Annotation.</title>
        <authorList>
            <person name="Atibalentja N."/>
            <person name="Keating K."/>
            <person name="Fields C.J."/>
        </authorList>
    </citation>
    <scope>NUCLEOTIDE SEQUENCE</scope>
    <source>
        <strain evidence="1">Niue_2</strain>
        <tissue evidence="1">Leaf</tissue>
    </source>
</reference>
<organism evidence="1 2">
    <name type="scientific">Colocasia esculenta</name>
    <name type="common">Wild taro</name>
    <name type="synonym">Arum esculentum</name>
    <dbReference type="NCBI Taxonomy" id="4460"/>
    <lineage>
        <taxon>Eukaryota</taxon>
        <taxon>Viridiplantae</taxon>
        <taxon>Streptophyta</taxon>
        <taxon>Embryophyta</taxon>
        <taxon>Tracheophyta</taxon>
        <taxon>Spermatophyta</taxon>
        <taxon>Magnoliopsida</taxon>
        <taxon>Liliopsida</taxon>
        <taxon>Araceae</taxon>
        <taxon>Aroideae</taxon>
        <taxon>Colocasieae</taxon>
        <taxon>Colocasia</taxon>
    </lineage>
</organism>
<keyword evidence="2" id="KW-1185">Reference proteome</keyword>
<dbReference type="AlphaFoldDB" id="A0A843X0J2"/>
<sequence length="160" mass="17883">MTFTFVPLVGLFIPPLGDYKYFVYMSIDDRVFVPPSDVTRYGGYINVRDRVFVPPSGVCASVGRLQTCRVLDARGGVFVPPPSIYRPFVLLSLRQGVCAAVGQRCLDARHLATAEDLNTNAESRATTCGVFPRTWRNAARTLRTEHQRAPRTSPQHVWPI</sequence>
<dbReference type="Proteomes" id="UP000652761">
    <property type="component" value="Unassembled WGS sequence"/>
</dbReference>
<gene>
    <name evidence="1" type="ORF">Taro_047204</name>
</gene>
<evidence type="ECO:0000313" key="1">
    <source>
        <dbReference type="EMBL" id="MQM14276.1"/>
    </source>
</evidence>